<gene>
    <name evidence="1" type="ORF">CesoFtcFv8_027432</name>
</gene>
<evidence type="ECO:0000313" key="1">
    <source>
        <dbReference type="EMBL" id="KAK5874885.1"/>
    </source>
</evidence>
<name>A0AAN7YEM5_9TELE</name>
<reference evidence="1 2" key="1">
    <citation type="journal article" date="2023" name="Mol. Biol. Evol.">
        <title>Genomics of Secondarily Temperate Adaptation in the Only Non-Antarctic Icefish.</title>
        <authorList>
            <person name="Rivera-Colon A.G."/>
            <person name="Rayamajhi N."/>
            <person name="Minhas B.F."/>
            <person name="Madrigal G."/>
            <person name="Bilyk K.T."/>
            <person name="Yoon V."/>
            <person name="Hune M."/>
            <person name="Gregory S."/>
            <person name="Cheng C.H.C."/>
            <person name="Catchen J.M."/>
        </authorList>
    </citation>
    <scope>NUCLEOTIDE SEQUENCE [LARGE SCALE GENOMIC DNA]</scope>
    <source>
        <strain evidence="1">JC2023a</strain>
    </source>
</reference>
<accession>A0AAN7YEM5</accession>
<sequence length="80" mass="8687">MQHSTGRLQRRQMRAGASFAPSRWFEASSDRPLWGNDAADASGQSVTAEHGGLYGPLSHPLNLSGRCKASMSLKHSECML</sequence>
<dbReference type="Proteomes" id="UP001335648">
    <property type="component" value="Unassembled WGS sequence"/>
</dbReference>
<proteinExistence type="predicted"/>
<dbReference type="AlphaFoldDB" id="A0AAN7YEM5"/>
<dbReference type="EMBL" id="JAULUE010002069">
    <property type="protein sequence ID" value="KAK5874885.1"/>
    <property type="molecule type" value="Genomic_DNA"/>
</dbReference>
<evidence type="ECO:0000313" key="2">
    <source>
        <dbReference type="Proteomes" id="UP001335648"/>
    </source>
</evidence>
<protein>
    <submittedName>
        <fullName evidence="1">Uncharacterized protein</fullName>
    </submittedName>
</protein>
<organism evidence="1 2">
    <name type="scientific">Champsocephalus esox</name>
    <name type="common">pike icefish</name>
    <dbReference type="NCBI Taxonomy" id="159716"/>
    <lineage>
        <taxon>Eukaryota</taxon>
        <taxon>Metazoa</taxon>
        <taxon>Chordata</taxon>
        <taxon>Craniata</taxon>
        <taxon>Vertebrata</taxon>
        <taxon>Euteleostomi</taxon>
        <taxon>Actinopterygii</taxon>
        <taxon>Neopterygii</taxon>
        <taxon>Teleostei</taxon>
        <taxon>Neoteleostei</taxon>
        <taxon>Acanthomorphata</taxon>
        <taxon>Eupercaria</taxon>
        <taxon>Perciformes</taxon>
        <taxon>Notothenioidei</taxon>
        <taxon>Channichthyidae</taxon>
        <taxon>Champsocephalus</taxon>
    </lineage>
</organism>
<keyword evidence="2" id="KW-1185">Reference proteome</keyword>
<comment type="caution">
    <text evidence="1">The sequence shown here is derived from an EMBL/GenBank/DDBJ whole genome shotgun (WGS) entry which is preliminary data.</text>
</comment>